<dbReference type="InterPro" id="IPR026055">
    <property type="entry name" value="FAR"/>
</dbReference>
<feature type="transmembrane region" description="Helical" evidence="1">
    <location>
        <begin position="33"/>
        <end position="50"/>
    </location>
</feature>
<feature type="transmembrane region" description="Helical" evidence="1">
    <location>
        <begin position="173"/>
        <end position="191"/>
    </location>
</feature>
<dbReference type="RefSeq" id="XP_013180802.1">
    <property type="nucleotide sequence ID" value="XM_013325348.1"/>
</dbReference>
<dbReference type="PANTHER" id="PTHR11011:SF60">
    <property type="entry name" value="FATTY ACYL-COA REDUCTASE-RELATED"/>
    <property type="match status" value="1"/>
</dbReference>
<sequence>MSRIGLAASCQISDVTVTILVFIGNFMRYNETYGLEVPTIQAVWYYVFFITPSKFLYSFICFFLHWIPAYIIDAIAVVIGKKPMLRKAYKKIDKFSAVIGYFALREWKFHNDNIQSLFKDLCEADKQIFDFNLKDLNWKEYFCSYIKGIRVYLLKDPMDTIPAGLRKHYKLKIMHYLFTSILFAGLLRLLWGGLRYSVGV</sequence>
<evidence type="ECO:0000313" key="3">
    <source>
        <dbReference type="RefSeq" id="XP_013180802.1"/>
    </source>
</evidence>
<gene>
    <name evidence="3" type="primary">LOC106127263</name>
</gene>
<dbReference type="Pfam" id="PF03015">
    <property type="entry name" value="Sterile"/>
    <property type="match status" value="1"/>
</dbReference>
<feature type="transmembrane region" description="Helical" evidence="1">
    <location>
        <begin position="56"/>
        <end position="80"/>
    </location>
</feature>
<keyword evidence="1" id="KW-1133">Transmembrane helix</keyword>
<dbReference type="KEGG" id="pxu:106127263"/>
<dbReference type="GO" id="GO:0080019">
    <property type="term" value="F:alcohol-forming very long-chain fatty acyl-CoA reductase activity"/>
    <property type="evidence" value="ECO:0007669"/>
    <property type="project" value="InterPro"/>
</dbReference>
<feature type="transmembrane region" description="Helical" evidence="1">
    <location>
        <begin position="6"/>
        <end position="26"/>
    </location>
</feature>
<reference evidence="3" key="1">
    <citation type="submission" date="2025-08" db="UniProtKB">
        <authorList>
            <consortium name="RefSeq"/>
        </authorList>
    </citation>
    <scope>IDENTIFICATION</scope>
</reference>
<dbReference type="GeneID" id="106127263"/>
<name>A0AAJ6ZX91_PAPXU</name>
<dbReference type="AlphaFoldDB" id="A0AAJ6ZX91"/>
<accession>A0AAJ6ZX91</accession>
<dbReference type="PANTHER" id="PTHR11011">
    <property type="entry name" value="MALE STERILITY PROTEIN 2-RELATED"/>
    <property type="match status" value="1"/>
</dbReference>
<keyword evidence="1" id="KW-0472">Membrane</keyword>
<dbReference type="InterPro" id="IPR033640">
    <property type="entry name" value="FAR_C"/>
</dbReference>
<proteinExistence type="predicted"/>
<keyword evidence="1" id="KW-0812">Transmembrane</keyword>
<dbReference type="CDD" id="cd09071">
    <property type="entry name" value="FAR_C"/>
    <property type="match status" value="1"/>
</dbReference>
<feature type="domain" description="Fatty acyl-CoA reductase C-terminal" evidence="2">
    <location>
        <begin position="64"/>
        <end position="156"/>
    </location>
</feature>
<evidence type="ECO:0000256" key="1">
    <source>
        <dbReference type="SAM" id="Phobius"/>
    </source>
</evidence>
<evidence type="ECO:0000259" key="2">
    <source>
        <dbReference type="Pfam" id="PF03015"/>
    </source>
</evidence>
<organism evidence="3">
    <name type="scientific">Papilio xuthus</name>
    <name type="common">Asian swallowtail butterfly</name>
    <dbReference type="NCBI Taxonomy" id="66420"/>
    <lineage>
        <taxon>Eukaryota</taxon>
        <taxon>Metazoa</taxon>
        <taxon>Ecdysozoa</taxon>
        <taxon>Arthropoda</taxon>
        <taxon>Hexapoda</taxon>
        <taxon>Insecta</taxon>
        <taxon>Pterygota</taxon>
        <taxon>Neoptera</taxon>
        <taxon>Endopterygota</taxon>
        <taxon>Lepidoptera</taxon>
        <taxon>Glossata</taxon>
        <taxon>Ditrysia</taxon>
        <taxon>Papilionoidea</taxon>
        <taxon>Papilionidae</taxon>
        <taxon>Papilioninae</taxon>
        <taxon>Papilio</taxon>
    </lineage>
</organism>
<dbReference type="GO" id="GO:0005777">
    <property type="term" value="C:peroxisome"/>
    <property type="evidence" value="ECO:0007669"/>
    <property type="project" value="TreeGrafter"/>
</dbReference>
<protein>
    <submittedName>
        <fullName evidence="3">Fatty acyl-CoA reductase 1-like</fullName>
    </submittedName>
</protein>
<dbReference type="Proteomes" id="UP000694872">
    <property type="component" value="Unplaced"/>
</dbReference>
<dbReference type="GO" id="GO:0035336">
    <property type="term" value="P:long-chain fatty-acyl-CoA metabolic process"/>
    <property type="evidence" value="ECO:0007669"/>
    <property type="project" value="TreeGrafter"/>
</dbReference>